<gene>
    <name evidence="2" type="ORF">S01H1_22116</name>
</gene>
<name>X0UIK8_9ZZZZ</name>
<evidence type="ECO:0000313" key="2">
    <source>
        <dbReference type="EMBL" id="GAF99126.1"/>
    </source>
</evidence>
<accession>X0UIK8</accession>
<evidence type="ECO:0000256" key="1">
    <source>
        <dbReference type="SAM" id="MobiDB-lite"/>
    </source>
</evidence>
<dbReference type="AlphaFoldDB" id="X0UIK8"/>
<sequence length="35" mass="3706">QSSNDPPDAESVRTGSRQKRVLPLDLGGQAVGVDR</sequence>
<proteinExistence type="predicted"/>
<protein>
    <submittedName>
        <fullName evidence="2">Uncharacterized protein</fullName>
    </submittedName>
</protein>
<comment type="caution">
    <text evidence="2">The sequence shown here is derived from an EMBL/GenBank/DDBJ whole genome shotgun (WGS) entry which is preliminary data.</text>
</comment>
<feature type="non-terminal residue" evidence="2">
    <location>
        <position position="1"/>
    </location>
</feature>
<dbReference type="EMBL" id="BARS01012411">
    <property type="protein sequence ID" value="GAF99126.1"/>
    <property type="molecule type" value="Genomic_DNA"/>
</dbReference>
<feature type="region of interest" description="Disordered" evidence="1">
    <location>
        <begin position="1"/>
        <end position="35"/>
    </location>
</feature>
<reference evidence="2" key="1">
    <citation type="journal article" date="2014" name="Front. Microbiol.">
        <title>High frequency of phylogenetically diverse reductive dehalogenase-homologous genes in deep subseafloor sedimentary metagenomes.</title>
        <authorList>
            <person name="Kawai M."/>
            <person name="Futagami T."/>
            <person name="Toyoda A."/>
            <person name="Takaki Y."/>
            <person name="Nishi S."/>
            <person name="Hori S."/>
            <person name="Arai W."/>
            <person name="Tsubouchi T."/>
            <person name="Morono Y."/>
            <person name="Uchiyama I."/>
            <person name="Ito T."/>
            <person name="Fujiyama A."/>
            <person name="Inagaki F."/>
            <person name="Takami H."/>
        </authorList>
    </citation>
    <scope>NUCLEOTIDE SEQUENCE</scope>
    <source>
        <strain evidence="2">Expedition CK06-06</strain>
    </source>
</reference>
<organism evidence="2">
    <name type="scientific">marine sediment metagenome</name>
    <dbReference type="NCBI Taxonomy" id="412755"/>
    <lineage>
        <taxon>unclassified sequences</taxon>
        <taxon>metagenomes</taxon>
        <taxon>ecological metagenomes</taxon>
    </lineage>
</organism>